<evidence type="ECO:0000256" key="2">
    <source>
        <dbReference type="ARBA" id="ARBA00022679"/>
    </source>
</evidence>
<dbReference type="EC" id="2.1.1.177" evidence="5"/>
<dbReference type="Pfam" id="PF02590">
    <property type="entry name" value="SPOUT_MTase"/>
    <property type="match status" value="1"/>
</dbReference>
<dbReference type="SUPFAM" id="SSF75217">
    <property type="entry name" value="alpha/beta knot"/>
    <property type="match status" value="1"/>
</dbReference>
<dbReference type="RefSeq" id="WP_344721719.1">
    <property type="nucleotide sequence ID" value="NZ_BAABAN010000007.1"/>
</dbReference>
<evidence type="ECO:0000256" key="3">
    <source>
        <dbReference type="ARBA" id="ARBA00022691"/>
    </source>
</evidence>
<gene>
    <name evidence="5" type="primary">rlmH</name>
    <name evidence="6" type="ORF">FB556_1959</name>
</gene>
<dbReference type="Gene3D" id="3.40.1280.10">
    <property type="match status" value="1"/>
</dbReference>
<comment type="similarity">
    <text evidence="4 5">Belongs to the RNA methyltransferase RlmH family.</text>
</comment>
<dbReference type="CDD" id="cd18081">
    <property type="entry name" value="RlmH-like"/>
    <property type="match status" value="1"/>
</dbReference>
<dbReference type="Proteomes" id="UP000319746">
    <property type="component" value="Unassembled WGS sequence"/>
</dbReference>
<dbReference type="AlphaFoldDB" id="A0A543AFW3"/>
<dbReference type="PANTHER" id="PTHR33603:SF1">
    <property type="entry name" value="RIBOSOMAL RNA LARGE SUBUNIT METHYLTRANSFERASE H"/>
    <property type="match status" value="1"/>
</dbReference>
<name>A0A543AFW3_9MICC</name>
<keyword evidence="5" id="KW-0963">Cytoplasm</keyword>
<dbReference type="InterPro" id="IPR003742">
    <property type="entry name" value="RlmH-like"/>
</dbReference>
<dbReference type="GO" id="GO:0070038">
    <property type="term" value="F:rRNA (pseudouridine-N3-)-methyltransferase activity"/>
    <property type="evidence" value="ECO:0007669"/>
    <property type="project" value="UniProtKB-UniRule"/>
</dbReference>
<keyword evidence="7" id="KW-1185">Reference proteome</keyword>
<keyword evidence="3 5" id="KW-0949">S-adenosyl-L-methionine</keyword>
<dbReference type="InterPro" id="IPR029028">
    <property type="entry name" value="Alpha/beta_knot_MTases"/>
</dbReference>
<keyword evidence="1 5" id="KW-0489">Methyltransferase</keyword>
<proteinExistence type="inferred from homology"/>
<comment type="subcellular location">
    <subcellularLocation>
        <location evidence="5">Cytoplasm</location>
    </subcellularLocation>
</comment>
<keyword evidence="5" id="KW-0698">rRNA processing</keyword>
<sequence length="167" mass="19261">MRSDERQMRSAGSVVLAIRVITVGKRHEAWVSEGIERFLKRLKKPYDTQFVFVPHATATEQRSRQEESAAIEKQLRPSDYVILLDERGKDFTSPQLARHLQQLFDTARHPTFIIGGAYGVNDQLRARANTVWSLSNLVFPHQLVRLLVVEQVYRAQEISAGRPYHHQ</sequence>
<evidence type="ECO:0000313" key="6">
    <source>
        <dbReference type="EMBL" id="TQL71473.1"/>
    </source>
</evidence>
<reference evidence="6 7" key="1">
    <citation type="submission" date="2019-06" db="EMBL/GenBank/DDBJ databases">
        <title>Sequencing the genomes of 1000 actinobacteria strains.</title>
        <authorList>
            <person name="Klenk H.-P."/>
        </authorList>
    </citation>
    <scope>NUCLEOTIDE SEQUENCE [LARGE SCALE GENOMIC DNA]</scope>
    <source>
        <strain evidence="6 7">DSM 24083</strain>
    </source>
</reference>
<dbReference type="PIRSF" id="PIRSF004505">
    <property type="entry name" value="MT_bac"/>
    <property type="match status" value="1"/>
</dbReference>
<dbReference type="GO" id="GO:0005737">
    <property type="term" value="C:cytoplasm"/>
    <property type="evidence" value="ECO:0007669"/>
    <property type="project" value="UniProtKB-SubCell"/>
</dbReference>
<evidence type="ECO:0000256" key="5">
    <source>
        <dbReference type="HAMAP-Rule" id="MF_00658"/>
    </source>
</evidence>
<comment type="caution">
    <text evidence="6">The sequence shown here is derived from an EMBL/GenBank/DDBJ whole genome shotgun (WGS) entry which is preliminary data.</text>
</comment>
<organism evidence="6 7">
    <name type="scientific">Enteractinococcus coprophilus</name>
    <dbReference type="NCBI Taxonomy" id="1027633"/>
    <lineage>
        <taxon>Bacteria</taxon>
        <taxon>Bacillati</taxon>
        <taxon>Actinomycetota</taxon>
        <taxon>Actinomycetes</taxon>
        <taxon>Micrococcales</taxon>
        <taxon>Micrococcaceae</taxon>
    </lineage>
</organism>
<comment type="function">
    <text evidence="5">Specifically methylates the pseudouridine at position 1915 (m3Psi1915) in 23S rRNA.</text>
</comment>
<evidence type="ECO:0000256" key="1">
    <source>
        <dbReference type="ARBA" id="ARBA00022603"/>
    </source>
</evidence>
<protein>
    <recommendedName>
        <fullName evidence="5">Ribosomal RNA large subunit methyltransferase H</fullName>
        <ecNumber evidence="5">2.1.1.177</ecNumber>
    </recommendedName>
    <alternativeName>
        <fullName evidence="5">23S rRNA (pseudouridine1915-N3)-methyltransferase</fullName>
    </alternativeName>
    <alternativeName>
        <fullName evidence="5">23S rRNA m3Psi1915 methyltransferase</fullName>
    </alternativeName>
    <alternativeName>
        <fullName evidence="5">rRNA (pseudouridine-N3-)-methyltransferase RlmH</fullName>
    </alternativeName>
</protein>
<evidence type="ECO:0000313" key="7">
    <source>
        <dbReference type="Proteomes" id="UP000319746"/>
    </source>
</evidence>
<feature type="binding site" evidence="5">
    <location>
        <begin position="134"/>
        <end position="139"/>
    </location>
    <ligand>
        <name>S-adenosyl-L-methionine</name>
        <dbReference type="ChEBI" id="CHEBI:59789"/>
    </ligand>
</feature>
<dbReference type="EMBL" id="VFOU01000003">
    <property type="protein sequence ID" value="TQL71473.1"/>
    <property type="molecule type" value="Genomic_DNA"/>
</dbReference>
<keyword evidence="2 5" id="KW-0808">Transferase</keyword>
<feature type="binding site" evidence="5">
    <location>
        <position position="84"/>
    </location>
    <ligand>
        <name>S-adenosyl-L-methionine</name>
        <dbReference type="ChEBI" id="CHEBI:59789"/>
    </ligand>
</feature>
<evidence type="ECO:0000256" key="4">
    <source>
        <dbReference type="ARBA" id="ARBA00038303"/>
    </source>
</evidence>
<comment type="catalytic activity">
    <reaction evidence="5">
        <text>pseudouridine(1915) in 23S rRNA + S-adenosyl-L-methionine = N(3)-methylpseudouridine(1915) in 23S rRNA + S-adenosyl-L-homocysteine + H(+)</text>
        <dbReference type="Rhea" id="RHEA:42752"/>
        <dbReference type="Rhea" id="RHEA-COMP:10221"/>
        <dbReference type="Rhea" id="RHEA-COMP:10222"/>
        <dbReference type="ChEBI" id="CHEBI:15378"/>
        <dbReference type="ChEBI" id="CHEBI:57856"/>
        <dbReference type="ChEBI" id="CHEBI:59789"/>
        <dbReference type="ChEBI" id="CHEBI:65314"/>
        <dbReference type="ChEBI" id="CHEBI:74486"/>
        <dbReference type="EC" id="2.1.1.177"/>
    </reaction>
</comment>
<dbReference type="PANTHER" id="PTHR33603">
    <property type="entry name" value="METHYLTRANSFERASE"/>
    <property type="match status" value="1"/>
</dbReference>
<comment type="subunit">
    <text evidence="5">Homodimer.</text>
</comment>
<accession>A0A543AFW3</accession>
<feature type="binding site" evidence="5">
    <location>
        <position position="115"/>
    </location>
    <ligand>
        <name>S-adenosyl-L-methionine</name>
        <dbReference type="ChEBI" id="CHEBI:59789"/>
    </ligand>
</feature>
<dbReference type="HAMAP" id="MF_00658">
    <property type="entry name" value="23SrRNA_methyltr_H"/>
    <property type="match status" value="1"/>
</dbReference>
<dbReference type="InterPro" id="IPR029026">
    <property type="entry name" value="tRNA_m1G_MTases_N"/>
</dbReference>